<feature type="compositionally biased region" description="Pro residues" evidence="2">
    <location>
        <begin position="333"/>
        <end position="345"/>
    </location>
</feature>
<dbReference type="Pfam" id="PF03763">
    <property type="entry name" value="Remorin_C"/>
    <property type="match status" value="1"/>
</dbReference>
<proteinExistence type="inferred from homology"/>
<evidence type="ECO:0000256" key="2">
    <source>
        <dbReference type="SAM" id="MobiDB-lite"/>
    </source>
</evidence>
<evidence type="ECO:0000259" key="3">
    <source>
        <dbReference type="Pfam" id="PF03763"/>
    </source>
</evidence>
<gene>
    <name evidence="4" type="ORF">DY000_02054877</name>
</gene>
<dbReference type="PANTHER" id="PTHR31471:SF70">
    <property type="entry name" value="REMORIN C-TERMINAL DOMAIN-CONTAINING PROTEIN"/>
    <property type="match status" value="1"/>
</dbReference>
<feature type="region of interest" description="Disordered" evidence="2">
    <location>
        <begin position="253"/>
        <end position="375"/>
    </location>
</feature>
<dbReference type="PANTHER" id="PTHR31471">
    <property type="entry name" value="OS02G0116800 PROTEIN"/>
    <property type="match status" value="1"/>
</dbReference>
<feature type="compositionally biased region" description="Basic and acidic residues" evidence="2">
    <location>
        <begin position="392"/>
        <end position="413"/>
    </location>
</feature>
<dbReference type="InterPro" id="IPR005516">
    <property type="entry name" value="Remorin_C"/>
</dbReference>
<keyword evidence="5" id="KW-1185">Reference proteome</keyword>
<feature type="compositionally biased region" description="Basic and acidic residues" evidence="2">
    <location>
        <begin position="286"/>
        <end position="302"/>
    </location>
</feature>
<comment type="similarity">
    <text evidence="1">Belongs to the remorin family.</text>
</comment>
<comment type="caution">
    <text evidence="4">The sequence shown here is derived from an EMBL/GenBank/DDBJ whole genome shotgun (WGS) entry which is preliminary data.</text>
</comment>
<evidence type="ECO:0000313" key="4">
    <source>
        <dbReference type="EMBL" id="KAF3495867.1"/>
    </source>
</evidence>
<feature type="domain" description="Remorin C-terminal" evidence="3">
    <location>
        <begin position="367"/>
        <end position="473"/>
    </location>
</feature>
<feature type="region of interest" description="Disordered" evidence="2">
    <location>
        <begin position="1"/>
        <end position="44"/>
    </location>
</feature>
<sequence length="478" mass="54994">MDSLIKQTRRRHPAARVKTDEVGSPTREKKVSPRKSVSFEEDKKKPSNWLEKQFSRQMSDQSYDSISDMDYAAAVAATAYAVTTFEETWLERYHSGREDAFPIEEPRSLSSRFSGKSLNITIHLFYLTRHTYIDVQVLYFCLRRRHPAARVKTDEVGSPTREKKVSPRKSVSFEEDKKKPSNWLEKQFSRQMSDQSYDSISDMDYAAAVAATAYAVTTFEETWLERYHSGREDAFPIEEPRSLSSRFSGQLSFREPELNDNKLPTPKSPVRKSSSVKKTPTFSMDLKGDHTRQSEDSGETHERLKKPASVVSEPPAPMQIQPPVRTRSERRAPPPPPPPPPPHLTPSPLRLPSRETKRPSSGGTTREHDSTADAWEKAELAKIKARYEKLNRKIDLWEAKKRDKARRNLDKSEQSQQEQRRKRGLQRFREDMEYIEHISSGARAQAEKQRQNEELKVKERAGIVRKTGKIPGKACSCF</sequence>
<protein>
    <recommendedName>
        <fullName evidence="3">Remorin C-terminal domain-containing protein</fullName>
    </recommendedName>
</protein>
<evidence type="ECO:0000313" key="5">
    <source>
        <dbReference type="Proteomes" id="UP000266723"/>
    </source>
</evidence>
<dbReference type="EMBL" id="QGKV02002055">
    <property type="protein sequence ID" value="KAF3495867.1"/>
    <property type="molecule type" value="Genomic_DNA"/>
</dbReference>
<feature type="region of interest" description="Disordered" evidence="2">
    <location>
        <begin position="151"/>
        <end position="178"/>
    </location>
</feature>
<feature type="compositionally biased region" description="Basic and acidic residues" evidence="2">
    <location>
        <begin position="17"/>
        <end position="44"/>
    </location>
</feature>
<feature type="region of interest" description="Disordered" evidence="2">
    <location>
        <begin position="392"/>
        <end position="430"/>
    </location>
</feature>
<evidence type="ECO:0000256" key="1">
    <source>
        <dbReference type="ARBA" id="ARBA00005711"/>
    </source>
</evidence>
<accession>A0ABQ7ADJ0</accession>
<reference evidence="4 5" key="1">
    <citation type="journal article" date="2020" name="BMC Genomics">
        <title>Intraspecific diversification of the crop wild relative Brassica cretica Lam. using demographic model selection.</title>
        <authorList>
            <person name="Kioukis A."/>
            <person name="Michalopoulou V.A."/>
            <person name="Briers L."/>
            <person name="Pirintsos S."/>
            <person name="Studholme D.J."/>
            <person name="Pavlidis P."/>
            <person name="Sarris P.F."/>
        </authorList>
    </citation>
    <scope>NUCLEOTIDE SEQUENCE [LARGE SCALE GENOMIC DNA]</scope>
    <source>
        <strain evidence="5">cv. PFS-1207/04</strain>
    </source>
</reference>
<feature type="compositionally biased region" description="Low complexity" evidence="2">
    <location>
        <begin position="271"/>
        <end position="281"/>
    </location>
</feature>
<feature type="compositionally biased region" description="Basic and acidic residues" evidence="2">
    <location>
        <begin position="365"/>
        <end position="375"/>
    </location>
</feature>
<name>A0ABQ7ADJ0_BRACR</name>
<organism evidence="4 5">
    <name type="scientific">Brassica cretica</name>
    <name type="common">Mustard</name>
    <dbReference type="NCBI Taxonomy" id="69181"/>
    <lineage>
        <taxon>Eukaryota</taxon>
        <taxon>Viridiplantae</taxon>
        <taxon>Streptophyta</taxon>
        <taxon>Embryophyta</taxon>
        <taxon>Tracheophyta</taxon>
        <taxon>Spermatophyta</taxon>
        <taxon>Magnoliopsida</taxon>
        <taxon>eudicotyledons</taxon>
        <taxon>Gunneridae</taxon>
        <taxon>Pentapetalae</taxon>
        <taxon>rosids</taxon>
        <taxon>malvids</taxon>
        <taxon>Brassicales</taxon>
        <taxon>Brassicaceae</taxon>
        <taxon>Brassiceae</taxon>
        <taxon>Brassica</taxon>
    </lineage>
</organism>
<dbReference type="Proteomes" id="UP000266723">
    <property type="component" value="Unassembled WGS sequence"/>
</dbReference>